<dbReference type="GO" id="GO:0008986">
    <property type="term" value="F:pyruvate, water dikinase activity"/>
    <property type="evidence" value="ECO:0007669"/>
    <property type="project" value="InterPro"/>
</dbReference>
<evidence type="ECO:0000256" key="2">
    <source>
        <dbReference type="ARBA" id="ARBA00022741"/>
    </source>
</evidence>
<protein>
    <recommendedName>
        <fullName evidence="4">PEP-utilising enzyme mobile domain-containing protein</fullName>
    </recommendedName>
</protein>
<feature type="domain" description="PEP-utilising enzyme mobile" evidence="4">
    <location>
        <begin position="304"/>
        <end position="371"/>
    </location>
</feature>
<comment type="similarity">
    <text evidence="1">Belongs to the PEP-utilizing enzyme family.</text>
</comment>
<evidence type="ECO:0000256" key="3">
    <source>
        <dbReference type="ARBA" id="ARBA00022840"/>
    </source>
</evidence>
<organism evidence="5 6">
    <name type="scientific">Candidatus Magasanikbacteria bacterium RIFOXYC2_FULL_42_28</name>
    <dbReference type="NCBI Taxonomy" id="1798704"/>
    <lineage>
        <taxon>Bacteria</taxon>
        <taxon>Candidatus Magasanikiibacteriota</taxon>
    </lineage>
</organism>
<proteinExistence type="inferred from homology"/>
<keyword evidence="3" id="KW-0067">ATP-binding</keyword>
<dbReference type="EMBL" id="MFQZ01000002">
    <property type="protein sequence ID" value="OGH88438.1"/>
    <property type="molecule type" value="Genomic_DNA"/>
</dbReference>
<evidence type="ECO:0000256" key="1">
    <source>
        <dbReference type="ARBA" id="ARBA00007837"/>
    </source>
</evidence>
<gene>
    <name evidence="5" type="ORF">A3J93_04210</name>
</gene>
<evidence type="ECO:0000313" key="5">
    <source>
        <dbReference type="EMBL" id="OGH88438.1"/>
    </source>
</evidence>
<evidence type="ECO:0000313" key="6">
    <source>
        <dbReference type="Proteomes" id="UP000177907"/>
    </source>
</evidence>
<dbReference type="InterPro" id="IPR008279">
    <property type="entry name" value="PEP-util_enz_mobile_dom"/>
</dbReference>
<dbReference type="SUPFAM" id="SSF52009">
    <property type="entry name" value="Phosphohistidine domain"/>
    <property type="match status" value="1"/>
</dbReference>
<dbReference type="InterPro" id="IPR006319">
    <property type="entry name" value="PEP_synth"/>
</dbReference>
<comment type="caution">
    <text evidence="5">The sequence shown here is derived from an EMBL/GenBank/DDBJ whole genome shotgun (WGS) entry which is preliminary data.</text>
</comment>
<dbReference type="Gene3D" id="3.50.30.10">
    <property type="entry name" value="Phosphohistidine domain"/>
    <property type="match status" value="1"/>
</dbReference>
<evidence type="ECO:0000259" key="4">
    <source>
        <dbReference type="Pfam" id="PF00391"/>
    </source>
</evidence>
<dbReference type="AlphaFoldDB" id="A0A1F6NX44"/>
<reference evidence="5 6" key="1">
    <citation type="journal article" date="2016" name="Nat. Commun.">
        <title>Thousands of microbial genomes shed light on interconnected biogeochemical processes in an aquifer system.</title>
        <authorList>
            <person name="Anantharaman K."/>
            <person name="Brown C.T."/>
            <person name="Hug L.A."/>
            <person name="Sharon I."/>
            <person name="Castelle C.J."/>
            <person name="Probst A.J."/>
            <person name="Thomas B.C."/>
            <person name="Singh A."/>
            <person name="Wilkins M.J."/>
            <person name="Karaoz U."/>
            <person name="Brodie E.L."/>
            <person name="Williams K.H."/>
            <person name="Hubbard S.S."/>
            <person name="Banfield J.F."/>
        </authorList>
    </citation>
    <scope>NUCLEOTIDE SEQUENCE [LARGE SCALE GENOMIC DNA]</scope>
</reference>
<dbReference type="GO" id="GO:0005524">
    <property type="term" value="F:ATP binding"/>
    <property type="evidence" value="ECO:0007669"/>
    <property type="project" value="UniProtKB-KW"/>
</dbReference>
<name>A0A1F6NX44_9BACT</name>
<dbReference type="PANTHER" id="PTHR43030">
    <property type="entry name" value="PHOSPHOENOLPYRUVATE SYNTHASE"/>
    <property type="match status" value="1"/>
</dbReference>
<dbReference type="InterPro" id="IPR036637">
    <property type="entry name" value="Phosphohistidine_dom_sf"/>
</dbReference>
<sequence>MKPIACDYYYLSKQLKKYGLALASQRNLSLFFASAVAKGYLGQLRRIMGFSYRAVAVCGGDNELKFLFNENYIIKSVADWLKQNDEQKLSKILALSYKIYYDSLIWKKEAQVLAKADPIKCLCLIIKHYSRYLAGIGVYNVFWRYFSVPKNERMDQAKLIERISARREQMAKIYPRVEKIVSNCCEQIGRRYNYDGDLLRYFTISELRVNLHDNLNLNNNQLQELCHRKNGYFFFSSENKEELTISNKKIVDKINRKFLKVNVPSHRRLVGKGVGGGGKVIGRAVKFINRLDARLLTLLPGNDLILVVSATHPNDVAIIKKFQAIIANEGGVLSHAAVVARELKIPAIIGVKNATEILKTGDWVEVDANKGIVTLIKK</sequence>
<accession>A0A1F6NX44</accession>
<dbReference type="PANTHER" id="PTHR43030:SF1">
    <property type="entry name" value="PHOSPHOENOLPYRUVATE SYNTHASE"/>
    <property type="match status" value="1"/>
</dbReference>
<dbReference type="Pfam" id="PF00391">
    <property type="entry name" value="PEP-utilizers"/>
    <property type="match status" value="1"/>
</dbReference>
<dbReference type="STRING" id="1798704.A3J93_04210"/>
<dbReference type="Proteomes" id="UP000177907">
    <property type="component" value="Unassembled WGS sequence"/>
</dbReference>
<keyword evidence="2" id="KW-0547">Nucleotide-binding</keyword>